<feature type="compositionally biased region" description="Polar residues" evidence="1">
    <location>
        <begin position="338"/>
        <end position="376"/>
    </location>
</feature>
<protein>
    <recommendedName>
        <fullName evidence="3">Pre-C2HC domain-containing protein</fullName>
    </recommendedName>
</protein>
<proteinExistence type="predicted"/>
<dbReference type="AlphaFoldDB" id="A0A1B6I9G1"/>
<reference evidence="2" key="1">
    <citation type="submission" date="2015-11" db="EMBL/GenBank/DDBJ databases">
        <title>De novo transcriptome assembly of four potential Pierce s Disease insect vectors from Arizona vineyards.</title>
        <authorList>
            <person name="Tassone E.E."/>
        </authorList>
    </citation>
    <scope>NUCLEOTIDE SEQUENCE</scope>
</reference>
<feature type="region of interest" description="Disordered" evidence="1">
    <location>
        <begin position="1"/>
        <end position="40"/>
    </location>
</feature>
<organism evidence="2">
    <name type="scientific">Homalodisca liturata</name>
    <dbReference type="NCBI Taxonomy" id="320908"/>
    <lineage>
        <taxon>Eukaryota</taxon>
        <taxon>Metazoa</taxon>
        <taxon>Ecdysozoa</taxon>
        <taxon>Arthropoda</taxon>
        <taxon>Hexapoda</taxon>
        <taxon>Insecta</taxon>
        <taxon>Pterygota</taxon>
        <taxon>Neoptera</taxon>
        <taxon>Paraneoptera</taxon>
        <taxon>Hemiptera</taxon>
        <taxon>Auchenorrhyncha</taxon>
        <taxon>Membracoidea</taxon>
        <taxon>Cicadellidae</taxon>
        <taxon>Cicadellinae</taxon>
        <taxon>Proconiini</taxon>
        <taxon>Homalodisca</taxon>
    </lineage>
</organism>
<feature type="non-terminal residue" evidence="2">
    <location>
        <position position="1"/>
    </location>
</feature>
<feature type="region of interest" description="Disordered" evidence="1">
    <location>
        <begin position="338"/>
        <end position="392"/>
    </location>
</feature>
<accession>A0A1B6I9G1</accession>
<evidence type="ECO:0000256" key="1">
    <source>
        <dbReference type="SAM" id="MobiDB-lite"/>
    </source>
</evidence>
<dbReference type="EMBL" id="GECU01024120">
    <property type="protein sequence ID" value="JAS83586.1"/>
    <property type="molecule type" value="Transcribed_RNA"/>
</dbReference>
<feature type="region of interest" description="Disordered" evidence="1">
    <location>
        <begin position="438"/>
        <end position="466"/>
    </location>
</feature>
<evidence type="ECO:0008006" key="3">
    <source>
        <dbReference type="Google" id="ProtNLM"/>
    </source>
</evidence>
<gene>
    <name evidence="2" type="ORF">g.10685</name>
</gene>
<name>A0A1B6I9G1_9HEMI</name>
<sequence length="466" mass="53185">ESILTNENSTIKRKHENDDISDLEHNQKSEIAPPKPKKPFTIRYYKPENKGPFEIIVQDKNKTKLNAFHIGKIIKLHHTDIEYVKPSGRNVTIFCKNAQTANNIVDSRHLSQYNVFVPSIRIHSNGVVNIDPSISEDEIIKETESDCTIIEARRIKRRINSELCDTHYVKLTFDSDTLPNYIHLNYVRVQVTPYIIPVKQCYRCFAYGHVANSPCKNERICRDCGDKFHSSPCQLPLKCIHCLGPHSSNSKYCPEFIRQKEIKERMSLRKEDYFTSSQFYPVTYKNIRGPKRPQTFAEATKSLDSSDTNHYPNLPQISPSNSLISISNRYSSLSTVLDTPTTSGLPSNTVYRKPTSNTNHTSNKTFTTNYKPNSTKPIYANPKPKPNLTETKTVDREHLQALLNTKITEIRNKVKTSNVTTKKQIDELLATFIISNTDTKNSANTTPKKTYSSTNKNNSTLPPDKV</sequence>
<evidence type="ECO:0000313" key="2">
    <source>
        <dbReference type="EMBL" id="JAS83586.1"/>
    </source>
</evidence>
<feature type="compositionally biased region" description="Basic and acidic residues" evidence="1">
    <location>
        <begin position="15"/>
        <end position="28"/>
    </location>
</feature>